<comment type="caution">
    <text evidence="7">The sequence shown here is derived from an EMBL/GenBank/DDBJ whole genome shotgun (WGS) entry which is preliminary data.</text>
</comment>
<keyword evidence="3" id="KW-0238">DNA-binding</keyword>
<sequence>MTSTTLPSGLSHEVGEGFRPNDKELVNHFLKLKLLGYDQRVRKIPELNIYKFEPWDLPQHFGTDSGNPYWYFFCPRNNGRPSRTTEAGYWKATGRERMIKDANEVIGETSCPITSTTKENLPDDGIPKEVHPELPTHPESLQPWNDQNYWLNSASEWPMQAEQGVYNYCEDDVFSGLEPLFCLMVYN</sequence>
<evidence type="ECO:0000256" key="2">
    <source>
        <dbReference type="ARBA" id="ARBA00023015"/>
    </source>
</evidence>
<comment type="subcellular location">
    <subcellularLocation>
        <location evidence="1">Nucleus</location>
    </subcellularLocation>
</comment>
<keyword evidence="4" id="KW-0804">Transcription</keyword>
<evidence type="ECO:0000313" key="8">
    <source>
        <dbReference type="Proteomes" id="UP000467840"/>
    </source>
</evidence>
<dbReference type="PANTHER" id="PTHR31989">
    <property type="entry name" value="NAC DOMAIN-CONTAINING PROTEIN 82-RELATED"/>
    <property type="match status" value="1"/>
</dbReference>
<dbReference type="Pfam" id="PF02365">
    <property type="entry name" value="NAM"/>
    <property type="match status" value="1"/>
</dbReference>
<protein>
    <recommendedName>
        <fullName evidence="6">NAC domain-containing protein</fullName>
    </recommendedName>
</protein>
<dbReference type="GO" id="GO:0006355">
    <property type="term" value="P:regulation of DNA-templated transcription"/>
    <property type="evidence" value="ECO:0007669"/>
    <property type="project" value="InterPro"/>
</dbReference>
<dbReference type="InterPro" id="IPR036093">
    <property type="entry name" value="NAC_dom_sf"/>
</dbReference>
<evidence type="ECO:0000313" key="7">
    <source>
        <dbReference type="EMBL" id="KAF2306674.1"/>
    </source>
</evidence>
<organism evidence="7 8">
    <name type="scientific">Hevea brasiliensis</name>
    <name type="common">Para rubber tree</name>
    <name type="synonym">Siphonia brasiliensis</name>
    <dbReference type="NCBI Taxonomy" id="3981"/>
    <lineage>
        <taxon>Eukaryota</taxon>
        <taxon>Viridiplantae</taxon>
        <taxon>Streptophyta</taxon>
        <taxon>Embryophyta</taxon>
        <taxon>Tracheophyta</taxon>
        <taxon>Spermatophyta</taxon>
        <taxon>Magnoliopsida</taxon>
        <taxon>eudicotyledons</taxon>
        <taxon>Gunneridae</taxon>
        <taxon>Pentapetalae</taxon>
        <taxon>rosids</taxon>
        <taxon>fabids</taxon>
        <taxon>Malpighiales</taxon>
        <taxon>Euphorbiaceae</taxon>
        <taxon>Crotonoideae</taxon>
        <taxon>Micrandreae</taxon>
        <taxon>Hevea</taxon>
    </lineage>
</organism>
<evidence type="ECO:0000259" key="6">
    <source>
        <dbReference type="PROSITE" id="PS51005"/>
    </source>
</evidence>
<feature type="domain" description="NAC" evidence="6">
    <location>
        <begin position="12"/>
        <end position="157"/>
    </location>
</feature>
<reference evidence="7 8" key="1">
    <citation type="journal article" date="2020" name="Mol. Plant">
        <title>The Chromosome-Based Rubber Tree Genome Provides New Insights into Spurge Genome Evolution and Rubber Biosynthesis.</title>
        <authorList>
            <person name="Liu J."/>
            <person name="Shi C."/>
            <person name="Shi C.C."/>
            <person name="Li W."/>
            <person name="Zhang Q.J."/>
            <person name="Zhang Y."/>
            <person name="Li K."/>
            <person name="Lu H.F."/>
            <person name="Shi C."/>
            <person name="Zhu S.T."/>
            <person name="Xiao Z.Y."/>
            <person name="Nan H."/>
            <person name="Yue Y."/>
            <person name="Zhu X.G."/>
            <person name="Wu Y."/>
            <person name="Hong X.N."/>
            <person name="Fan G.Y."/>
            <person name="Tong Y."/>
            <person name="Zhang D."/>
            <person name="Mao C.L."/>
            <person name="Liu Y.L."/>
            <person name="Hao S.J."/>
            <person name="Liu W.Q."/>
            <person name="Lv M.Q."/>
            <person name="Zhang H.B."/>
            <person name="Liu Y."/>
            <person name="Hu-Tang G.R."/>
            <person name="Wang J.P."/>
            <person name="Wang J.H."/>
            <person name="Sun Y.H."/>
            <person name="Ni S.B."/>
            <person name="Chen W.B."/>
            <person name="Zhang X.C."/>
            <person name="Jiao Y.N."/>
            <person name="Eichler E.E."/>
            <person name="Li G.H."/>
            <person name="Liu X."/>
            <person name="Gao L.Z."/>
        </authorList>
    </citation>
    <scope>NUCLEOTIDE SEQUENCE [LARGE SCALE GENOMIC DNA]</scope>
    <source>
        <strain evidence="8">cv. GT1</strain>
        <tissue evidence="7">Leaf</tissue>
    </source>
</reference>
<gene>
    <name evidence="7" type="ORF">GH714_020336</name>
</gene>
<evidence type="ECO:0000256" key="3">
    <source>
        <dbReference type="ARBA" id="ARBA00023125"/>
    </source>
</evidence>
<dbReference type="InterPro" id="IPR003441">
    <property type="entry name" value="NAC-dom"/>
</dbReference>
<dbReference type="EMBL" id="JAAGAX010000008">
    <property type="protein sequence ID" value="KAF2306674.1"/>
    <property type="molecule type" value="Genomic_DNA"/>
</dbReference>
<dbReference type="SUPFAM" id="SSF101941">
    <property type="entry name" value="NAC domain"/>
    <property type="match status" value="1"/>
</dbReference>
<keyword evidence="2" id="KW-0805">Transcription regulation</keyword>
<keyword evidence="8" id="KW-1185">Reference proteome</keyword>
<evidence type="ECO:0000256" key="1">
    <source>
        <dbReference type="ARBA" id="ARBA00004123"/>
    </source>
</evidence>
<dbReference type="GO" id="GO:0003677">
    <property type="term" value="F:DNA binding"/>
    <property type="evidence" value="ECO:0007669"/>
    <property type="project" value="UniProtKB-KW"/>
</dbReference>
<keyword evidence="5" id="KW-0539">Nucleus</keyword>
<evidence type="ECO:0000256" key="4">
    <source>
        <dbReference type="ARBA" id="ARBA00023163"/>
    </source>
</evidence>
<accession>A0A6A6M076</accession>
<evidence type="ECO:0000256" key="5">
    <source>
        <dbReference type="ARBA" id="ARBA00023242"/>
    </source>
</evidence>
<name>A0A6A6M076_HEVBR</name>
<dbReference type="Proteomes" id="UP000467840">
    <property type="component" value="Chromosome 9"/>
</dbReference>
<dbReference type="AlphaFoldDB" id="A0A6A6M076"/>
<dbReference type="PROSITE" id="PS51005">
    <property type="entry name" value="NAC"/>
    <property type="match status" value="1"/>
</dbReference>
<dbReference type="Gene3D" id="2.170.150.80">
    <property type="entry name" value="NAC domain"/>
    <property type="match status" value="1"/>
</dbReference>
<proteinExistence type="predicted"/>
<dbReference type="GO" id="GO:0005634">
    <property type="term" value="C:nucleus"/>
    <property type="evidence" value="ECO:0007669"/>
    <property type="project" value="UniProtKB-SubCell"/>
</dbReference>